<organism evidence="1 2">
    <name type="scientific">Candidatus Ornithospirochaeta stercoravium</name>
    <dbReference type="NCBI Taxonomy" id="2840897"/>
    <lineage>
        <taxon>Bacteria</taxon>
        <taxon>Pseudomonadati</taxon>
        <taxon>Spirochaetota</taxon>
        <taxon>Spirochaetia</taxon>
        <taxon>Spirochaetales</taxon>
        <taxon>Spirochaetaceae</taxon>
        <taxon>Spirochaetaceae incertae sedis</taxon>
        <taxon>Candidatus Ornithospirochaeta</taxon>
    </lineage>
</organism>
<name>A0A9D9IDD8_9SPIO</name>
<evidence type="ECO:0000313" key="2">
    <source>
        <dbReference type="Proteomes" id="UP000810292"/>
    </source>
</evidence>
<gene>
    <name evidence="1" type="ORF">IAA72_10070</name>
</gene>
<sequence length="167" mass="18147">MTADGKPLDSSPEFSADLFVVKVTYTNGSTKILDGKGLVIPEYDQGADGSNTWNGIVEASYGGKTIQKTFVLETIESPVYPNDDSGNVTYKELVSLSIYQTRPATDGEPFDPSLFRIQAEYAGGPSEDLDGDGYVYLQDSDGTMNRGDSVMASIRGYRVKLRIDFAD</sequence>
<dbReference type="Proteomes" id="UP000810292">
    <property type="component" value="Unassembled WGS sequence"/>
</dbReference>
<comment type="caution">
    <text evidence="1">The sequence shown here is derived from an EMBL/GenBank/DDBJ whole genome shotgun (WGS) entry which is preliminary data.</text>
</comment>
<accession>A0A9D9IDD8</accession>
<dbReference type="EMBL" id="JADIMF010000162">
    <property type="protein sequence ID" value="MBO8470110.1"/>
    <property type="molecule type" value="Genomic_DNA"/>
</dbReference>
<proteinExistence type="predicted"/>
<protein>
    <submittedName>
        <fullName evidence="1">Uncharacterized protein</fullName>
    </submittedName>
</protein>
<dbReference type="AlphaFoldDB" id="A0A9D9IDD8"/>
<reference evidence="1" key="1">
    <citation type="submission" date="2020-10" db="EMBL/GenBank/DDBJ databases">
        <authorList>
            <person name="Gilroy R."/>
        </authorList>
    </citation>
    <scope>NUCLEOTIDE SEQUENCE</scope>
    <source>
        <strain evidence="1">14700</strain>
    </source>
</reference>
<reference evidence="1" key="2">
    <citation type="journal article" date="2021" name="PeerJ">
        <title>Extensive microbial diversity within the chicken gut microbiome revealed by metagenomics and culture.</title>
        <authorList>
            <person name="Gilroy R."/>
            <person name="Ravi A."/>
            <person name="Getino M."/>
            <person name="Pursley I."/>
            <person name="Horton D.L."/>
            <person name="Alikhan N.F."/>
            <person name="Baker D."/>
            <person name="Gharbi K."/>
            <person name="Hall N."/>
            <person name="Watson M."/>
            <person name="Adriaenssens E.M."/>
            <person name="Foster-Nyarko E."/>
            <person name="Jarju S."/>
            <person name="Secka A."/>
            <person name="Antonio M."/>
            <person name="Oren A."/>
            <person name="Chaudhuri R.R."/>
            <person name="La Ragione R."/>
            <person name="Hildebrand F."/>
            <person name="Pallen M.J."/>
        </authorList>
    </citation>
    <scope>NUCLEOTIDE SEQUENCE</scope>
    <source>
        <strain evidence="1">14700</strain>
    </source>
</reference>
<evidence type="ECO:0000313" key="1">
    <source>
        <dbReference type="EMBL" id="MBO8470110.1"/>
    </source>
</evidence>